<protein>
    <submittedName>
        <fullName evidence="1">Uncharacterized protein</fullName>
    </submittedName>
</protein>
<dbReference type="Proteomes" id="UP000762676">
    <property type="component" value="Unassembled WGS sequence"/>
</dbReference>
<dbReference type="EMBL" id="BMAT01003353">
    <property type="protein sequence ID" value="GFS23954.1"/>
    <property type="molecule type" value="Genomic_DNA"/>
</dbReference>
<dbReference type="PANTHER" id="PTHR24401">
    <property type="entry name" value="SI:CH211-243P7.3-RELATED"/>
    <property type="match status" value="1"/>
</dbReference>
<keyword evidence="2" id="KW-1185">Reference proteome</keyword>
<sequence>MKRFESAGMPEPKLLYVNQDCCSKSHTEARNLFPKCKYMYLVVRLDIWHFMRRLASCVSSESAGAVNFQAYLLEGLVWWNEDRHVAAVVEHKKVHDYQLQCDVVAVATKLGVEPVVKPLYPAPYTGKGNHCFHF</sequence>
<name>A0AAV4JMG1_9GAST</name>
<evidence type="ECO:0000313" key="2">
    <source>
        <dbReference type="Proteomes" id="UP000762676"/>
    </source>
</evidence>
<proteinExistence type="predicted"/>
<comment type="caution">
    <text evidence="1">The sequence shown here is derived from an EMBL/GenBank/DDBJ whole genome shotgun (WGS) entry which is preliminary data.</text>
</comment>
<evidence type="ECO:0000313" key="1">
    <source>
        <dbReference type="EMBL" id="GFS23954.1"/>
    </source>
</evidence>
<dbReference type="PANTHER" id="PTHR24401:SF29">
    <property type="entry name" value="SI:CH211-243P7.3-RELATED"/>
    <property type="match status" value="1"/>
</dbReference>
<reference evidence="1 2" key="1">
    <citation type="journal article" date="2021" name="Elife">
        <title>Chloroplast acquisition without the gene transfer in kleptoplastic sea slugs, Plakobranchus ocellatus.</title>
        <authorList>
            <person name="Maeda T."/>
            <person name="Takahashi S."/>
            <person name="Yoshida T."/>
            <person name="Shimamura S."/>
            <person name="Takaki Y."/>
            <person name="Nagai Y."/>
            <person name="Toyoda A."/>
            <person name="Suzuki Y."/>
            <person name="Arimoto A."/>
            <person name="Ishii H."/>
            <person name="Satoh N."/>
            <person name="Nishiyama T."/>
            <person name="Hasebe M."/>
            <person name="Maruyama T."/>
            <person name="Minagawa J."/>
            <person name="Obokata J."/>
            <person name="Shigenobu S."/>
        </authorList>
    </citation>
    <scope>NUCLEOTIDE SEQUENCE [LARGE SCALE GENOMIC DNA]</scope>
</reference>
<accession>A0AAV4JMG1</accession>
<dbReference type="AlphaFoldDB" id="A0AAV4JMG1"/>
<gene>
    <name evidence="1" type="ORF">ElyMa_001652500</name>
</gene>
<organism evidence="1 2">
    <name type="scientific">Elysia marginata</name>
    <dbReference type="NCBI Taxonomy" id="1093978"/>
    <lineage>
        <taxon>Eukaryota</taxon>
        <taxon>Metazoa</taxon>
        <taxon>Spiralia</taxon>
        <taxon>Lophotrochozoa</taxon>
        <taxon>Mollusca</taxon>
        <taxon>Gastropoda</taxon>
        <taxon>Heterobranchia</taxon>
        <taxon>Euthyneura</taxon>
        <taxon>Panpulmonata</taxon>
        <taxon>Sacoglossa</taxon>
        <taxon>Placobranchoidea</taxon>
        <taxon>Plakobranchidae</taxon>
        <taxon>Elysia</taxon>
    </lineage>
</organism>